<evidence type="ECO:0000259" key="2">
    <source>
        <dbReference type="Pfam" id="PF22831"/>
    </source>
</evidence>
<dbReference type="InterPro" id="IPR053904">
    <property type="entry name" value="CATSPERB_Ig-like"/>
</dbReference>
<dbReference type="PANTHER" id="PTHR14705">
    <property type="entry name" value="CATION CHANNEL SPERM-ASSOCIATED PROTEIN SUBUNIT BETA"/>
    <property type="match status" value="1"/>
</dbReference>
<evidence type="ECO:0000259" key="1">
    <source>
        <dbReference type="Pfam" id="PF15149"/>
    </source>
</evidence>
<dbReference type="GO" id="GO:0036128">
    <property type="term" value="C:CatSper complex"/>
    <property type="evidence" value="ECO:0007669"/>
    <property type="project" value="InterPro"/>
</dbReference>
<evidence type="ECO:0000313" key="3">
    <source>
        <dbReference type="EMBL" id="GCB76291.1"/>
    </source>
</evidence>
<dbReference type="Proteomes" id="UP000288216">
    <property type="component" value="Unassembled WGS sequence"/>
</dbReference>
<protein>
    <submittedName>
        <fullName evidence="3">Uncharacterized protein</fullName>
    </submittedName>
</protein>
<dbReference type="OMA" id="IIVQCSC"/>
<dbReference type="EMBL" id="BFAA01011343">
    <property type="protein sequence ID" value="GCB76291.1"/>
    <property type="molecule type" value="Genomic_DNA"/>
</dbReference>
<dbReference type="AlphaFoldDB" id="A0A401PT35"/>
<gene>
    <name evidence="3" type="ORF">scyTo_0017446</name>
</gene>
<organism evidence="3 4">
    <name type="scientific">Scyliorhinus torazame</name>
    <name type="common">Cloudy catshark</name>
    <name type="synonym">Catulus torazame</name>
    <dbReference type="NCBI Taxonomy" id="75743"/>
    <lineage>
        <taxon>Eukaryota</taxon>
        <taxon>Metazoa</taxon>
        <taxon>Chordata</taxon>
        <taxon>Craniata</taxon>
        <taxon>Vertebrata</taxon>
        <taxon>Chondrichthyes</taxon>
        <taxon>Elasmobranchii</taxon>
        <taxon>Galeomorphii</taxon>
        <taxon>Galeoidea</taxon>
        <taxon>Carcharhiniformes</taxon>
        <taxon>Scyliorhinidae</taxon>
        <taxon>Scyliorhinus</taxon>
    </lineage>
</organism>
<dbReference type="Pfam" id="PF22831">
    <property type="entry name" value="CATSPERB_Ig-like"/>
    <property type="match status" value="1"/>
</dbReference>
<keyword evidence="4" id="KW-1185">Reference proteome</keyword>
<dbReference type="GO" id="GO:0005929">
    <property type="term" value="C:cilium"/>
    <property type="evidence" value="ECO:0007669"/>
    <property type="project" value="TreeGrafter"/>
</dbReference>
<dbReference type="Pfam" id="PF15149">
    <property type="entry name" value="CATSPERB_C"/>
    <property type="match status" value="1"/>
</dbReference>
<dbReference type="InterPro" id="IPR048789">
    <property type="entry name" value="CATSPERB_C"/>
</dbReference>
<dbReference type="OrthoDB" id="2159869at2759"/>
<comment type="caution">
    <text evidence="3">The sequence shown here is derived from an EMBL/GenBank/DDBJ whole genome shotgun (WGS) entry which is preliminary data.</text>
</comment>
<sequence length="253" mass="29135">MPMLTSYYVLINKGKWFLYDFSSRNGTWSIYENMCSSWTEDSNKAYLNPFIHLDLNDTVKFNFKMSSIKTGAQVFKVTVGNPQLVQIQSESKWDESGVSILNLVITSNFNQRGYTTILVTIPEASLICPITCFAIIVQCSCPAGKMIVYETPIFIKKEDWLHYNEKNEAHENAILKNLPVNYRPPSIFGINLPVSENFYNADPSKPKFRNFYELSKKTGLYKQCEMKKSRKECGCTEAMKLSSFIQYSDCREK</sequence>
<proteinExistence type="predicted"/>
<dbReference type="STRING" id="75743.A0A401PT35"/>
<feature type="domain" description="CATSPERB Ig-like" evidence="2">
    <location>
        <begin position="43"/>
        <end position="137"/>
    </location>
</feature>
<feature type="non-terminal residue" evidence="3">
    <location>
        <position position="253"/>
    </location>
</feature>
<dbReference type="PANTHER" id="PTHR14705:SF0">
    <property type="entry name" value="CATION CHANNEL SPERM-ASSOCIATED AUXILIARY SUBUNIT BETA"/>
    <property type="match status" value="1"/>
</dbReference>
<dbReference type="InterPro" id="IPR028748">
    <property type="entry name" value="CATSPERB"/>
</dbReference>
<accession>A0A401PT35</accession>
<name>A0A401PT35_SCYTO</name>
<reference evidence="3 4" key="1">
    <citation type="journal article" date="2018" name="Nat. Ecol. Evol.">
        <title>Shark genomes provide insights into elasmobranch evolution and the origin of vertebrates.</title>
        <authorList>
            <person name="Hara Y"/>
            <person name="Yamaguchi K"/>
            <person name="Onimaru K"/>
            <person name="Kadota M"/>
            <person name="Koyanagi M"/>
            <person name="Keeley SD"/>
            <person name="Tatsumi K"/>
            <person name="Tanaka K"/>
            <person name="Motone F"/>
            <person name="Kageyama Y"/>
            <person name="Nozu R"/>
            <person name="Adachi N"/>
            <person name="Nishimura O"/>
            <person name="Nakagawa R"/>
            <person name="Tanegashima C"/>
            <person name="Kiyatake I"/>
            <person name="Matsumoto R"/>
            <person name="Murakumo K"/>
            <person name="Nishida K"/>
            <person name="Terakita A"/>
            <person name="Kuratani S"/>
            <person name="Sato K"/>
            <person name="Hyodo S Kuraku.S."/>
        </authorList>
    </citation>
    <scope>NUCLEOTIDE SEQUENCE [LARGE SCALE GENOMIC DNA]</scope>
</reference>
<evidence type="ECO:0000313" key="4">
    <source>
        <dbReference type="Proteomes" id="UP000288216"/>
    </source>
</evidence>
<feature type="domain" description="Cation channel sperm-associated protein subunit beta C-terminal" evidence="1">
    <location>
        <begin position="141"/>
        <end position="253"/>
    </location>
</feature>